<feature type="transmembrane region" description="Helical" evidence="8">
    <location>
        <begin position="248"/>
        <end position="273"/>
    </location>
</feature>
<keyword evidence="4" id="KW-0904">Protein phosphatase</keyword>
<organism evidence="11 12">
    <name type="scientific">Vespula maculifrons</name>
    <name type="common">Eastern yellow jacket</name>
    <name type="synonym">Wasp</name>
    <dbReference type="NCBI Taxonomy" id="7453"/>
    <lineage>
        <taxon>Eukaryota</taxon>
        <taxon>Metazoa</taxon>
        <taxon>Ecdysozoa</taxon>
        <taxon>Arthropoda</taxon>
        <taxon>Hexapoda</taxon>
        <taxon>Insecta</taxon>
        <taxon>Pterygota</taxon>
        <taxon>Neoptera</taxon>
        <taxon>Endopterygota</taxon>
        <taxon>Hymenoptera</taxon>
        <taxon>Apocrita</taxon>
        <taxon>Aculeata</taxon>
        <taxon>Vespoidea</taxon>
        <taxon>Vespidae</taxon>
        <taxon>Vespinae</taxon>
        <taxon>Vespula</taxon>
    </lineage>
</organism>
<keyword evidence="3" id="KW-0378">Hydrolase</keyword>
<evidence type="ECO:0000256" key="8">
    <source>
        <dbReference type="SAM" id="Phobius"/>
    </source>
</evidence>
<proteinExistence type="predicted"/>
<keyword evidence="8" id="KW-0812">Transmembrane</keyword>
<dbReference type="PRINTS" id="PR00700">
    <property type="entry name" value="PRTYPHPHTASE"/>
</dbReference>
<dbReference type="GO" id="GO:0048666">
    <property type="term" value="P:neuron development"/>
    <property type="evidence" value="ECO:0007669"/>
    <property type="project" value="UniProtKB-ARBA"/>
</dbReference>
<keyword evidence="2" id="KW-0597">Phosphoprotein</keyword>
<dbReference type="SUPFAM" id="SSF52799">
    <property type="entry name" value="(Phosphotyrosine protein) phosphatases II"/>
    <property type="match status" value="1"/>
</dbReference>
<dbReference type="InterPro" id="IPR008356">
    <property type="entry name" value="Tyr_Pase_KIM-con"/>
</dbReference>
<dbReference type="Proteomes" id="UP001607303">
    <property type="component" value="Unassembled WGS sequence"/>
</dbReference>
<dbReference type="SMART" id="SM00194">
    <property type="entry name" value="PTPc"/>
    <property type="match status" value="1"/>
</dbReference>
<evidence type="ECO:0000256" key="6">
    <source>
        <dbReference type="PIRSR" id="PIRSR608356-51"/>
    </source>
</evidence>
<feature type="domain" description="Tyrosine specific protein phosphatases" evidence="10">
    <location>
        <begin position="594"/>
        <end position="664"/>
    </location>
</feature>
<dbReference type="AlphaFoldDB" id="A0ABD2C3H9"/>
<feature type="binding site" evidence="6">
    <location>
        <begin position="614"/>
        <end position="620"/>
    </location>
    <ligand>
        <name>substrate</name>
    </ligand>
</feature>
<evidence type="ECO:0000313" key="11">
    <source>
        <dbReference type="EMBL" id="KAL2739596.1"/>
    </source>
</evidence>
<feature type="binding site" evidence="6">
    <location>
        <position position="658"/>
    </location>
    <ligand>
        <name>substrate</name>
    </ligand>
</feature>
<dbReference type="PANTHER" id="PTHR46198:SF4">
    <property type="entry name" value="PROTEIN-TYROSINE-PHOSPHATASE"/>
    <property type="match status" value="1"/>
</dbReference>
<evidence type="ECO:0000256" key="1">
    <source>
        <dbReference type="ARBA" id="ARBA00013064"/>
    </source>
</evidence>
<evidence type="ECO:0000256" key="3">
    <source>
        <dbReference type="ARBA" id="ARBA00022801"/>
    </source>
</evidence>
<reference evidence="11 12" key="1">
    <citation type="journal article" date="2024" name="Ann. Entomol. Soc. Am.">
        <title>Genomic analyses of the southern and eastern yellowjacket wasps (Hymenoptera: Vespidae) reveal evolutionary signatures of social life.</title>
        <authorList>
            <person name="Catto M.A."/>
            <person name="Caine P.B."/>
            <person name="Orr S.E."/>
            <person name="Hunt B.G."/>
            <person name="Goodisman M.A.D."/>
        </authorList>
    </citation>
    <scope>NUCLEOTIDE SEQUENCE [LARGE SCALE GENOMIC DNA]</scope>
    <source>
        <strain evidence="11">232</strain>
        <tissue evidence="11">Head and thorax</tissue>
    </source>
</reference>
<dbReference type="PROSITE" id="PS50055">
    <property type="entry name" value="TYR_PHOSPHATASE_PTP"/>
    <property type="match status" value="1"/>
</dbReference>
<dbReference type="GO" id="GO:0004725">
    <property type="term" value="F:protein tyrosine phosphatase activity"/>
    <property type="evidence" value="ECO:0007669"/>
    <property type="project" value="UniProtKB-EC"/>
</dbReference>
<gene>
    <name evidence="11" type="ORF">V1477_010985</name>
</gene>
<keyword evidence="8" id="KW-1133">Transmembrane helix</keyword>
<evidence type="ECO:0000259" key="10">
    <source>
        <dbReference type="PROSITE" id="PS50056"/>
    </source>
</evidence>
<dbReference type="EC" id="3.1.3.48" evidence="1"/>
<dbReference type="FunFam" id="3.90.190.10:FF:000020">
    <property type="entry name" value="Tyrosine-protein phosphatase non-receptor type 5"/>
    <property type="match status" value="1"/>
</dbReference>
<comment type="caution">
    <text evidence="11">The sequence shown here is derived from an EMBL/GenBank/DDBJ whole genome shotgun (WGS) entry which is preliminary data.</text>
</comment>
<accession>A0ABD2C3H9</accession>
<feature type="binding site" evidence="6">
    <location>
        <position position="586"/>
    </location>
    <ligand>
        <name>substrate</name>
    </ligand>
</feature>
<feature type="domain" description="Tyrosine-protein phosphatase" evidence="9">
    <location>
        <begin position="444"/>
        <end position="673"/>
    </location>
</feature>
<dbReference type="InterPro" id="IPR003595">
    <property type="entry name" value="Tyr_Pase_cat"/>
</dbReference>
<evidence type="ECO:0000256" key="5">
    <source>
        <dbReference type="PIRSR" id="PIRSR608356-50"/>
    </source>
</evidence>
<dbReference type="SMART" id="SM00404">
    <property type="entry name" value="PTPc_motif"/>
    <property type="match status" value="1"/>
</dbReference>
<evidence type="ECO:0000259" key="9">
    <source>
        <dbReference type="PROSITE" id="PS50055"/>
    </source>
</evidence>
<feature type="compositionally biased region" description="Polar residues" evidence="7">
    <location>
        <begin position="305"/>
        <end position="336"/>
    </location>
</feature>
<dbReference type="InterPro" id="IPR016130">
    <property type="entry name" value="Tyr_Pase_AS"/>
</dbReference>
<dbReference type="InterPro" id="IPR000242">
    <property type="entry name" value="PTP_cat"/>
</dbReference>
<feature type="region of interest" description="Disordered" evidence="7">
    <location>
        <begin position="282"/>
        <end position="336"/>
    </location>
</feature>
<evidence type="ECO:0000313" key="12">
    <source>
        <dbReference type="Proteomes" id="UP001607303"/>
    </source>
</evidence>
<name>A0ABD2C3H9_VESMC</name>
<feature type="compositionally biased region" description="Basic and acidic residues" evidence="7">
    <location>
        <begin position="282"/>
        <end position="292"/>
    </location>
</feature>
<dbReference type="EMBL" id="JAYRBN010000061">
    <property type="protein sequence ID" value="KAL2739596.1"/>
    <property type="molecule type" value="Genomic_DNA"/>
</dbReference>
<sequence>MEHHGVADTVCIERTMEGLRGPGMRFSKALFAVVSKEDRSRPMTRDKQYVISDPYEWRKPFGPRWVHLCAYGRTRPRETEAQVSTRSYTRDSSNTELAQEGLFGCFHMNMAVLTYSQPLVLNHKVHFTVNQTFLVVLTYVLLIQGGTGIPLSHHYVNDADQYDSSINDDNTKPLEKFYLITEQRWHTDTVLPISLLPSTEGMSARSHHRIRQSTTGLDDAGMDLQAAQLSTRTGQEVRSTATLSWLDWQLPLFVALCAIAGAILFTFLILLWLRKQMSREKNTEDGDRRGLVEEGMVGRTDKTGKGTQSSVEAQWVPQSVTKPSVSTQKEKPSTATSGLPEIMAVATPERKIEPIRVKAKGLLERRGSSASLTIELAPAPESPPHMVTPTRECTAEEFLLSAGNVLSRTQLKKAISDPASLHKEFWEVPLNLPEKVDICGAGVKNRYCTVLPNPQSRVVLPVLPGSSDDPLSSYINANYIRGYDGEDARYIATQGPLAHTVGDFWKMVWAEKVPVIVMMTRLHEAAKTKCDIYFPLDKNNRLQAGPFTIIVNSINNKDGYTVRDLEIRYEKERRHVQHYWYDSWPDHAVPQAADALVNLAAEVNALSGPVVVHCSAGIGRTGCFIALAIGMTQLLRDGNVDVLGILCQMRYDRGGMVQTAEQYEFVHRALCLFEQTLDGKASVSRE</sequence>
<keyword evidence="12" id="KW-1185">Reference proteome</keyword>
<evidence type="ECO:0000256" key="4">
    <source>
        <dbReference type="ARBA" id="ARBA00022912"/>
    </source>
</evidence>
<feature type="active site" description="Phosphocysteine intermediate" evidence="5">
    <location>
        <position position="614"/>
    </location>
</feature>
<evidence type="ECO:0000256" key="2">
    <source>
        <dbReference type="ARBA" id="ARBA00022553"/>
    </source>
</evidence>
<dbReference type="PROSITE" id="PS00383">
    <property type="entry name" value="TYR_PHOSPHATASE_1"/>
    <property type="match status" value="1"/>
</dbReference>
<dbReference type="InterPro" id="IPR029021">
    <property type="entry name" value="Prot-tyrosine_phosphatase-like"/>
</dbReference>
<protein>
    <recommendedName>
        <fullName evidence="1">protein-tyrosine-phosphatase</fullName>
        <ecNumber evidence="1">3.1.3.48</ecNumber>
    </recommendedName>
</protein>
<dbReference type="InterPro" id="IPR000387">
    <property type="entry name" value="Tyr_Pase_dom"/>
</dbReference>
<dbReference type="Pfam" id="PF00102">
    <property type="entry name" value="Y_phosphatase"/>
    <property type="match status" value="1"/>
</dbReference>
<dbReference type="PROSITE" id="PS50056">
    <property type="entry name" value="TYR_PHOSPHATASE_2"/>
    <property type="match status" value="1"/>
</dbReference>
<dbReference type="CDD" id="cd14547">
    <property type="entry name" value="PTPc-KIM"/>
    <property type="match status" value="1"/>
</dbReference>
<dbReference type="GO" id="GO:0009653">
    <property type="term" value="P:anatomical structure morphogenesis"/>
    <property type="evidence" value="ECO:0007669"/>
    <property type="project" value="UniProtKB-ARBA"/>
</dbReference>
<dbReference type="PANTHER" id="PTHR46198">
    <property type="entry name" value="PROTEIN-TYROSINE-PHOSPHATASE"/>
    <property type="match status" value="1"/>
</dbReference>
<dbReference type="PRINTS" id="PR01778">
    <property type="entry name" value="KIMPTPASE"/>
</dbReference>
<dbReference type="Gene3D" id="3.90.190.10">
    <property type="entry name" value="Protein tyrosine phosphatase superfamily"/>
    <property type="match status" value="1"/>
</dbReference>
<evidence type="ECO:0000256" key="7">
    <source>
        <dbReference type="SAM" id="MobiDB-lite"/>
    </source>
</evidence>
<keyword evidence="8" id="KW-0472">Membrane</keyword>